<feature type="binding site" evidence="9">
    <location>
        <begin position="172"/>
        <end position="173"/>
    </location>
    <ligand>
        <name>ATP</name>
        <dbReference type="ChEBI" id="CHEBI:30616"/>
    </ligand>
</feature>
<dbReference type="GO" id="GO:0004674">
    <property type="term" value="F:protein serine/threonine kinase activity"/>
    <property type="evidence" value="ECO:0007669"/>
    <property type="project" value="UniProtKB-KW"/>
</dbReference>
<dbReference type="InterPro" id="IPR017441">
    <property type="entry name" value="Protein_kinase_ATP_BS"/>
</dbReference>
<evidence type="ECO:0000256" key="1">
    <source>
        <dbReference type="ARBA" id="ARBA00022527"/>
    </source>
</evidence>
<evidence type="ECO:0000256" key="4">
    <source>
        <dbReference type="ARBA" id="ARBA00022777"/>
    </source>
</evidence>
<dbReference type="SUPFAM" id="SSF56112">
    <property type="entry name" value="Protein kinase-like (PK-like)"/>
    <property type="match status" value="1"/>
</dbReference>
<keyword evidence="4 13" id="KW-0418">Kinase</keyword>
<dbReference type="CDD" id="cd14007">
    <property type="entry name" value="STKc_Aurora"/>
    <property type="match status" value="1"/>
</dbReference>
<feature type="active site" description="Proton acceptor" evidence="8">
    <location>
        <position position="168"/>
    </location>
</feature>
<evidence type="ECO:0000256" key="10">
    <source>
        <dbReference type="PIRSR" id="PIRSR630616-3"/>
    </source>
</evidence>
<comment type="catalytic activity">
    <reaction evidence="6 13">
        <text>L-threonyl-[protein] + ATP = O-phospho-L-threonyl-[protein] + ADP + H(+)</text>
        <dbReference type="Rhea" id="RHEA:46608"/>
        <dbReference type="Rhea" id="RHEA-COMP:11060"/>
        <dbReference type="Rhea" id="RHEA-COMP:11605"/>
        <dbReference type="ChEBI" id="CHEBI:15378"/>
        <dbReference type="ChEBI" id="CHEBI:30013"/>
        <dbReference type="ChEBI" id="CHEBI:30616"/>
        <dbReference type="ChEBI" id="CHEBI:61977"/>
        <dbReference type="ChEBI" id="CHEBI:456216"/>
        <dbReference type="EC" id="2.7.11.1"/>
    </reaction>
</comment>
<keyword evidence="3 9" id="KW-0547">Nucleotide-binding</keyword>
<dbReference type="InterPro" id="IPR011009">
    <property type="entry name" value="Kinase-like_dom_sf"/>
</dbReference>
<feature type="binding site" evidence="9">
    <location>
        <position position="74"/>
    </location>
    <ligand>
        <name>ATP</name>
        <dbReference type="ChEBI" id="CHEBI:30616"/>
    </ligand>
</feature>
<dbReference type="KEGG" id="cqi:110729108"/>
<feature type="cross-link" description="Glycyl lysine isopeptide (Lys-Gly) (interchain with G-Cter in SUMO2)" evidence="10">
    <location>
        <position position="170"/>
    </location>
</feature>
<comment type="similarity">
    <text evidence="13">Belongs to the protein kinase superfamily. Ser/Thr protein kinase family. Aurora subfamily.</text>
</comment>
<evidence type="ECO:0000313" key="17">
    <source>
        <dbReference type="Proteomes" id="UP000596660"/>
    </source>
</evidence>
<feature type="binding site" evidence="9">
    <location>
        <position position="186"/>
    </location>
    <ligand>
        <name>ATP</name>
        <dbReference type="ChEBI" id="CHEBI:30616"/>
    </ligand>
</feature>
<dbReference type="AlphaFoldDB" id="A0A803MQ76"/>
<dbReference type="EnsemblPlants" id="AUR62033427-RA">
    <property type="protein sequence ID" value="AUR62033427-RA:cds"/>
    <property type="gene ID" value="AUR62033427"/>
</dbReference>
<evidence type="ECO:0000256" key="6">
    <source>
        <dbReference type="ARBA" id="ARBA00047899"/>
    </source>
</evidence>
<dbReference type="PROSITE" id="PS00108">
    <property type="entry name" value="PROTEIN_KINASE_ST"/>
    <property type="match status" value="1"/>
</dbReference>
<name>A0A803MQ76_CHEQI</name>
<evidence type="ECO:0000256" key="2">
    <source>
        <dbReference type="ARBA" id="ARBA00022679"/>
    </source>
</evidence>
<reference evidence="16" key="1">
    <citation type="journal article" date="2017" name="Nature">
        <title>The genome of Chenopodium quinoa.</title>
        <authorList>
            <person name="Jarvis D.E."/>
            <person name="Ho Y.S."/>
            <person name="Lightfoot D.J."/>
            <person name="Schmoeckel S.M."/>
            <person name="Li B."/>
            <person name="Borm T.J.A."/>
            <person name="Ohyanagi H."/>
            <person name="Mineta K."/>
            <person name="Michell C.T."/>
            <person name="Saber N."/>
            <person name="Kharbatia N.M."/>
            <person name="Rupper R.R."/>
            <person name="Sharp A.R."/>
            <person name="Dally N."/>
            <person name="Boughton B.A."/>
            <person name="Woo Y.H."/>
            <person name="Gao G."/>
            <person name="Schijlen E.G.W.M."/>
            <person name="Guo X."/>
            <person name="Momin A.A."/>
            <person name="Negrao S."/>
            <person name="Al-Babili S."/>
            <person name="Gehring C."/>
            <person name="Roessner U."/>
            <person name="Jung C."/>
            <person name="Murphy K."/>
            <person name="Arold S.T."/>
            <person name="Gojobori T."/>
            <person name="van der Linden C.G."/>
            <person name="van Loo E.N."/>
            <person name="Jellen E.N."/>
            <person name="Maughan P.J."/>
            <person name="Tester M."/>
        </authorList>
    </citation>
    <scope>NUCLEOTIDE SEQUENCE [LARGE SCALE GENOMIC DNA]</scope>
    <source>
        <strain evidence="16">cv. PI 614886</strain>
    </source>
</reference>
<evidence type="ECO:0000256" key="9">
    <source>
        <dbReference type="PIRSR" id="PIRSR630616-2"/>
    </source>
</evidence>
<dbReference type="RefSeq" id="XP_021764509.1">
    <property type="nucleotide sequence ID" value="XM_021908817.1"/>
</dbReference>
<dbReference type="OMA" id="YVDHWCL"/>
<feature type="region of interest" description="Disordered" evidence="14">
    <location>
        <begin position="1"/>
        <end position="36"/>
    </location>
</feature>
<dbReference type="Gene3D" id="1.10.510.10">
    <property type="entry name" value="Transferase(Phosphotransferase) domain 1"/>
    <property type="match status" value="1"/>
</dbReference>
<protein>
    <recommendedName>
        <fullName evidence="13">Aurora kinase</fullName>
        <ecNumber evidence="13">2.7.11.1</ecNumber>
    </recommendedName>
</protein>
<dbReference type="SMR" id="A0A803MQ76"/>
<keyword evidence="2 13" id="KW-0808">Transferase</keyword>
<organism evidence="16 17">
    <name type="scientific">Chenopodium quinoa</name>
    <name type="common">Quinoa</name>
    <dbReference type="NCBI Taxonomy" id="63459"/>
    <lineage>
        <taxon>Eukaryota</taxon>
        <taxon>Viridiplantae</taxon>
        <taxon>Streptophyta</taxon>
        <taxon>Embryophyta</taxon>
        <taxon>Tracheophyta</taxon>
        <taxon>Spermatophyta</taxon>
        <taxon>Magnoliopsida</taxon>
        <taxon>eudicotyledons</taxon>
        <taxon>Gunneridae</taxon>
        <taxon>Pentapetalae</taxon>
        <taxon>Caryophyllales</taxon>
        <taxon>Chenopodiaceae</taxon>
        <taxon>Chenopodioideae</taxon>
        <taxon>Atripliceae</taxon>
        <taxon>Chenopodium</taxon>
    </lineage>
</organism>
<sequence length="308" mass="36020">MAPKIPKPPQKPIQRPNKPQPIQNPTKQQQPQNPSIKRNWSMADFEIGKPLGKGKFGRVYLAREVKSKYIVALKVIFKEQIEKYKLHHQLRREMEIQMSLRHPNVLRLFGWFHDEERIVLILEYALMGELYKELQKSGHLPEEQAATYIASLTEALAYCHDKNVIHRDIKPENLLLDHEGRLKIADFGWSVQSRNKRHTMCGTLDYLAPEMVENKAHDYAVDNWTLGVLCYEFLYGVPPFEAESQRDTFRRIMKIDLKFPDTPQVSSEAKDLITRLLVKDTSKRLSLQKIMEHPWILKNADPTGIFRK</sequence>
<evidence type="ECO:0000256" key="5">
    <source>
        <dbReference type="ARBA" id="ARBA00022840"/>
    </source>
</evidence>
<dbReference type="Pfam" id="PF00069">
    <property type="entry name" value="Pkinase"/>
    <property type="match status" value="1"/>
</dbReference>
<dbReference type="Proteomes" id="UP000596660">
    <property type="component" value="Unplaced"/>
</dbReference>
<comment type="catalytic activity">
    <reaction evidence="7 13">
        <text>L-seryl-[protein] + ATP = O-phospho-L-seryl-[protein] + ADP + H(+)</text>
        <dbReference type="Rhea" id="RHEA:17989"/>
        <dbReference type="Rhea" id="RHEA-COMP:9863"/>
        <dbReference type="Rhea" id="RHEA-COMP:11604"/>
        <dbReference type="ChEBI" id="CHEBI:15378"/>
        <dbReference type="ChEBI" id="CHEBI:29999"/>
        <dbReference type="ChEBI" id="CHEBI:30616"/>
        <dbReference type="ChEBI" id="CHEBI:83421"/>
        <dbReference type="ChEBI" id="CHEBI:456216"/>
        <dbReference type="EC" id="2.7.11.1"/>
    </reaction>
</comment>
<evidence type="ECO:0000259" key="15">
    <source>
        <dbReference type="PROSITE" id="PS50011"/>
    </source>
</evidence>
<reference evidence="16" key="2">
    <citation type="submission" date="2021-03" db="UniProtKB">
        <authorList>
            <consortium name="EnsemblPlants"/>
        </authorList>
    </citation>
    <scope>IDENTIFICATION</scope>
</reference>
<evidence type="ECO:0000256" key="13">
    <source>
        <dbReference type="RuleBase" id="RU367134"/>
    </source>
</evidence>
<proteinExistence type="inferred from homology"/>
<feature type="binding site" evidence="9">
    <location>
        <begin position="123"/>
        <end position="125"/>
    </location>
    <ligand>
        <name>ATP</name>
        <dbReference type="ChEBI" id="CHEBI:30616"/>
    </ligand>
</feature>
<dbReference type="PROSITE" id="PS00107">
    <property type="entry name" value="PROTEIN_KINASE_ATP"/>
    <property type="match status" value="1"/>
</dbReference>
<feature type="compositionally biased region" description="Pro residues" evidence="14">
    <location>
        <begin position="1"/>
        <end position="11"/>
    </location>
</feature>
<evidence type="ECO:0000256" key="7">
    <source>
        <dbReference type="ARBA" id="ARBA00048679"/>
    </source>
</evidence>
<dbReference type="Gramene" id="AUR62033427-RA">
    <property type="protein sequence ID" value="AUR62033427-RA:cds"/>
    <property type="gene ID" value="AUR62033427"/>
</dbReference>
<evidence type="ECO:0000313" key="16">
    <source>
        <dbReference type="EnsemblPlants" id="AUR62033427-RA:cds"/>
    </source>
</evidence>
<dbReference type="PANTHER" id="PTHR24350">
    <property type="entry name" value="SERINE/THREONINE-PROTEIN KINASE IAL-RELATED"/>
    <property type="match status" value="1"/>
</dbReference>
<feature type="binding site" evidence="9">
    <location>
        <position position="55"/>
    </location>
    <ligand>
        <name>ATP</name>
        <dbReference type="ChEBI" id="CHEBI:30616"/>
    </ligand>
</feature>
<keyword evidence="1 12" id="KW-0723">Serine/threonine-protein kinase</keyword>
<dbReference type="EC" id="2.7.11.1" evidence="13"/>
<feature type="domain" description="Protein kinase" evidence="15">
    <location>
        <begin position="45"/>
        <end position="296"/>
    </location>
</feature>
<evidence type="ECO:0000256" key="12">
    <source>
        <dbReference type="RuleBase" id="RU000304"/>
    </source>
</evidence>
<feature type="compositionally biased region" description="Low complexity" evidence="14">
    <location>
        <begin position="12"/>
        <end position="34"/>
    </location>
</feature>
<evidence type="ECO:0000256" key="3">
    <source>
        <dbReference type="ARBA" id="ARBA00022741"/>
    </source>
</evidence>
<dbReference type="GeneID" id="110729108"/>
<keyword evidence="17" id="KW-1185">Reference proteome</keyword>
<dbReference type="FunFam" id="3.30.200.20:FF:000042">
    <property type="entry name" value="Aurora kinase A"/>
    <property type="match status" value="1"/>
</dbReference>
<dbReference type="FunFam" id="1.10.510.10:FF:000235">
    <property type="entry name" value="Serine/threonine-protein kinase ark1"/>
    <property type="match status" value="1"/>
</dbReference>
<dbReference type="GO" id="GO:0005524">
    <property type="term" value="F:ATP binding"/>
    <property type="evidence" value="ECO:0007669"/>
    <property type="project" value="UniProtKB-UniRule"/>
</dbReference>
<dbReference type="OrthoDB" id="377346at2759"/>
<gene>
    <name evidence="16" type="primary">LOC110729108</name>
</gene>
<dbReference type="InterPro" id="IPR000719">
    <property type="entry name" value="Prot_kinase_dom"/>
</dbReference>
<dbReference type="SMART" id="SM00220">
    <property type="entry name" value="S_TKc"/>
    <property type="match status" value="1"/>
</dbReference>
<feature type="binding site" evidence="11">
    <location>
        <position position="78"/>
    </location>
    <ligand>
        <name>ATP</name>
        <dbReference type="ChEBI" id="CHEBI:30616"/>
    </ligand>
</feature>
<evidence type="ECO:0000256" key="11">
    <source>
        <dbReference type="PROSITE-ProRule" id="PRU10141"/>
    </source>
</evidence>
<evidence type="ECO:0000256" key="8">
    <source>
        <dbReference type="PIRSR" id="PIRSR630616-1"/>
    </source>
</evidence>
<dbReference type="Gene3D" id="3.30.200.20">
    <property type="entry name" value="Phosphorylase Kinase, domain 1"/>
    <property type="match status" value="1"/>
</dbReference>
<dbReference type="InterPro" id="IPR030616">
    <property type="entry name" value="Aur-like"/>
</dbReference>
<dbReference type="PIRSF" id="PIRSF000654">
    <property type="entry name" value="Integrin-linked_kinase"/>
    <property type="match status" value="1"/>
</dbReference>
<dbReference type="InterPro" id="IPR008271">
    <property type="entry name" value="Ser/Thr_kinase_AS"/>
</dbReference>
<evidence type="ECO:0000256" key="14">
    <source>
        <dbReference type="SAM" id="MobiDB-lite"/>
    </source>
</evidence>
<dbReference type="PROSITE" id="PS50011">
    <property type="entry name" value="PROTEIN_KINASE_DOM"/>
    <property type="match status" value="1"/>
</dbReference>
<accession>A0A803MQ76</accession>
<keyword evidence="5 9" id="KW-0067">ATP-binding</keyword>